<dbReference type="RefSeq" id="WP_163964502.1">
    <property type="nucleotide sequence ID" value="NZ_JAAIVB010000048.1"/>
</dbReference>
<dbReference type="InterPro" id="IPR006015">
    <property type="entry name" value="Universal_stress_UspA"/>
</dbReference>
<organism evidence="3 4">
    <name type="scientific">Noviherbaspirillum galbum</name>
    <dbReference type="NCBI Taxonomy" id="2709383"/>
    <lineage>
        <taxon>Bacteria</taxon>
        <taxon>Pseudomonadati</taxon>
        <taxon>Pseudomonadota</taxon>
        <taxon>Betaproteobacteria</taxon>
        <taxon>Burkholderiales</taxon>
        <taxon>Oxalobacteraceae</taxon>
        <taxon>Noviherbaspirillum</taxon>
    </lineage>
</organism>
<protein>
    <submittedName>
        <fullName evidence="3">Universal stress protein</fullName>
    </submittedName>
</protein>
<proteinExistence type="inferred from homology"/>
<evidence type="ECO:0000256" key="1">
    <source>
        <dbReference type="ARBA" id="ARBA00008791"/>
    </source>
</evidence>
<dbReference type="Pfam" id="PF00582">
    <property type="entry name" value="Usp"/>
    <property type="match status" value="1"/>
</dbReference>
<dbReference type="AlphaFoldDB" id="A0A6B3SN81"/>
<dbReference type="PRINTS" id="PR01438">
    <property type="entry name" value="UNVRSLSTRESS"/>
</dbReference>
<evidence type="ECO:0000313" key="3">
    <source>
        <dbReference type="EMBL" id="NEX62360.1"/>
    </source>
</evidence>
<dbReference type="PANTHER" id="PTHR46268:SF15">
    <property type="entry name" value="UNIVERSAL STRESS PROTEIN HP_0031"/>
    <property type="match status" value="1"/>
</dbReference>
<dbReference type="Gene3D" id="3.40.50.12370">
    <property type="match status" value="1"/>
</dbReference>
<dbReference type="InterPro" id="IPR006016">
    <property type="entry name" value="UspA"/>
</dbReference>
<gene>
    <name evidence="3" type="ORF">G3574_14820</name>
</gene>
<dbReference type="EMBL" id="JAAIVB010000048">
    <property type="protein sequence ID" value="NEX62360.1"/>
    <property type="molecule type" value="Genomic_DNA"/>
</dbReference>
<sequence>MPYKTIVVQADCDASAADRYRTAAMLARQNRAHLVGVASAMHPIWLDRFQRRNDQLDLDSFLSALESEATKALDGFLQAAREHEVESVETRCVHDDMSVALALQATHADLAVLSRPGSGNPGVIGSATGSPALAAMVAMQSGAPVLMVPSIGGPLHAGRPAVVAWKVCPEARRALHFSLPLLRHASQVHVAVVARKFEIEPGKPREREPGGDIALFLARHGLKVEVHQLETRGEVGETLLGLADDVHAELLVMGCYGHHRYREYLLGGVTRDVLTHATLPVLMAH</sequence>
<accession>A0A6B3SN81</accession>
<dbReference type="SUPFAM" id="SSF52402">
    <property type="entry name" value="Adenine nucleotide alpha hydrolases-like"/>
    <property type="match status" value="2"/>
</dbReference>
<evidence type="ECO:0000313" key="4">
    <source>
        <dbReference type="Proteomes" id="UP000482155"/>
    </source>
</evidence>
<dbReference type="Proteomes" id="UP000482155">
    <property type="component" value="Unassembled WGS sequence"/>
</dbReference>
<evidence type="ECO:0000259" key="2">
    <source>
        <dbReference type="Pfam" id="PF00582"/>
    </source>
</evidence>
<dbReference type="CDD" id="cd00293">
    <property type="entry name" value="USP-like"/>
    <property type="match status" value="1"/>
</dbReference>
<dbReference type="PANTHER" id="PTHR46268">
    <property type="entry name" value="STRESS RESPONSE PROTEIN NHAX"/>
    <property type="match status" value="1"/>
</dbReference>
<feature type="domain" description="UspA" evidence="2">
    <location>
        <begin position="169"/>
        <end position="284"/>
    </location>
</feature>
<comment type="similarity">
    <text evidence="1">Belongs to the universal stress protein A family.</text>
</comment>
<name>A0A6B3SN81_9BURK</name>
<comment type="caution">
    <text evidence="3">The sequence shown here is derived from an EMBL/GenBank/DDBJ whole genome shotgun (WGS) entry which is preliminary data.</text>
</comment>
<keyword evidence="4" id="KW-1185">Reference proteome</keyword>
<reference evidence="3 4" key="1">
    <citation type="submission" date="2020-02" db="EMBL/GenBank/DDBJ databases">
        <authorList>
            <person name="Kim M.K."/>
        </authorList>
    </citation>
    <scope>NUCLEOTIDE SEQUENCE [LARGE SCALE GENOMIC DNA]</scope>
    <source>
        <strain evidence="3 4">17J57-3</strain>
    </source>
</reference>